<feature type="active site" evidence="9">
    <location>
        <position position="250"/>
    </location>
</feature>
<comment type="subunit">
    <text evidence="9">Forms a cyclic heterotetrameric complex composed of two molecules of XerC and two molecules of XerD.</text>
</comment>
<keyword evidence="4 9" id="KW-0159">Chromosome partition</keyword>
<name>A0ABS3ATZ0_9BACT</name>
<dbReference type="NCBIfam" id="NF001399">
    <property type="entry name" value="PRK00283.1"/>
    <property type="match status" value="1"/>
</dbReference>
<feature type="active site" description="O-(3'-phospho-DNA)-tyrosine intermediate" evidence="9">
    <location>
        <position position="282"/>
    </location>
</feature>
<keyword evidence="5 9" id="KW-0229">DNA integration</keyword>
<evidence type="ECO:0000256" key="2">
    <source>
        <dbReference type="ARBA" id="ARBA00022490"/>
    </source>
</evidence>
<protein>
    <recommendedName>
        <fullName evidence="9">Tyrosine recombinase XerC</fullName>
    </recommendedName>
</protein>
<evidence type="ECO:0000313" key="12">
    <source>
        <dbReference type="EMBL" id="MBN4067980.1"/>
    </source>
</evidence>
<feature type="active site" evidence="9">
    <location>
        <position position="273"/>
    </location>
</feature>
<accession>A0ABS3ATZ0</accession>
<keyword evidence="8 9" id="KW-0131">Cell cycle</keyword>
<sequence length="302" mass="34178">MREIKSFTDLFLRWLEFEKGYSDHTVSGYGLDLAEFMASLPEGLAVGEIEAIHVRRYVVSLHGHNSAATVGRKLSALRSFFKFLLREKHIGQDPVTGISGPKVGRYLPAFLTVDEVFSLLDTPNTKDRFMLRDVAILELLYSTGMRVAELVSRDILNLDFATEMLRVRGKGKKERLVPVGRPALAAIHNWLPMREQLIADRARRGREVEKHALFLNVRGGRLTSRSVERMVKFYGERAGIPQIVTPHALRHSFATHLLEMGADLRSVQELLGHASLSTTQRYTHLTLDHLTEVYDKAHPNAK</sequence>
<evidence type="ECO:0000256" key="3">
    <source>
        <dbReference type="ARBA" id="ARBA00022618"/>
    </source>
</evidence>
<feature type="domain" description="Tyr recombinase" evidence="10">
    <location>
        <begin position="106"/>
        <end position="295"/>
    </location>
</feature>
<keyword evidence="2 9" id="KW-0963">Cytoplasm</keyword>
<dbReference type="EMBL" id="JAFITO010000002">
    <property type="protein sequence ID" value="MBN4067980.1"/>
    <property type="molecule type" value="Genomic_DNA"/>
</dbReference>
<dbReference type="SUPFAM" id="SSF56349">
    <property type="entry name" value="DNA breaking-rejoining enzymes"/>
    <property type="match status" value="1"/>
</dbReference>
<dbReference type="InterPro" id="IPR002104">
    <property type="entry name" value="Integrase_catalytic"/>
</dbReference>
<evidence type="ECO:0000256" key="7">
    <source>
        <dbReference type="ARBA" id="ARBA00023172"/>
    </source>
</evidence>
<gene>
    <name evidence="9" type="primary">xerC</name>
    <name evidence="12" type="ORF">JYU06_00435</name>
</gene>
<keyword evidence="7 9" id="KW-0233">DNA recombination</keyword>
<evidence type="ECO:0000256" key="1">
    <source>
        <dbReference type="ARBA" id="ARBA00004496"/>
    </source>
</evidence>
<feature type="active site" evidence="9">
    <location>
        <position position="247"/>
    </location>
</feature>
<dbReference type="CDD" id="cd00798">
    <property type="entry name" value="INT_XerDC_C"/>
    <property type="match status" value="1"/>
</dbReference>
<evidence type="ECO:0000256" key="6">
    <source>
        <dbReference type="ARBA" id="ARBA00023125"/>
    </source>
</evidence>
<evidence type="ECO:0000313" key="13">
    <source>
        <dbReference type="Proteomes" id="UP000717534"/>
    </source>
</evidence>
<keyword evidence="6 9" id="KW-0238">DNA-binding</keyword>
<dbReference type="InterPro" id="IPR010998">
    <property type="entry name" value="Integrase_recombinase_N"/>
</dbReference>
<dbReference type="InterPro" id="IPR004107">
    <property type="entry name" value="Integrase_SAM-like_N"/>
</dbReference>
<dbReference type="Pfam" id="PF00589">
    <property type="entry name" value="Phage_integrase"/>
    <property type="match status" value="1"/>
</dbReference>
<keyword evidence="13" id="KW-1185">Reference proteome</keyword>
<organism evidence="12 13">
    <name type="scientific">Desulfotalea psychrophila</name>
    <dbReference type="NCBI Taxonomy" id="84980"/>
    <lineage>
        <taxon>Bacteria</taxon>
        <taxon>Pseudomonadati</taxon>
        <taxon>Thermodesulfobacteriota</taxon>
        <taxon>Desulfobulbia</taxon>
        <taxon>Desulfobulbales</taxon>
        <taxon>Desulfocapsaceae</taxon>
        <taxon>Desulfotalea</taxon>
    </lineage>
</organism>
<feature type="domain" description="Core-binding (CB)" evidence="11">
    <location>
        <begin position="5"/>
        <end position="85"/>
    </location>
</feature>
<comment type="function">
    <text evidence="9">Site-specific tyrosine recombinase, which acts by catalyzing the cutting and rejoining of the recombining DNA molecules. The XerC-XerD complex is essential to convert dimers of the bacterial chromosome into monomers to permit their segregation at cell division. It also contributes to the segregational stability of plasmids.</text>
</comment>
<dbReference type="InterPro" id="IPR050090">
    <property type="entry name" value="Tyrosine_recombinase_XerCD"/>
</dbReference>
<dbReference type="PANTHER" id="PTHR30349:SF77">
    <property type="entry name" value="TYROSINE RECOMBINASE XERC"/>
    <property type="match status" value="1"/>
</dbReference>
<evidence type="ECO:0000256" key="8">
    <source>
        <dbReference type="ARBA" id="ARBA00023306"/>
    </source>
</evidence>
<dbReference type="Pfam" id="PF02899">
    <property type="entry name" value="Phage_int_SAM_1"/>
    <property type="match status" value="1"/>
</dbReference>
<dbReference type="InterPro" id="IPR023009">
    <property type="entry name" value="Tyrosine_recombinase_XerC/XerD"/>
</dbReference>
<feature type="active site" evidence="9">
    <location>
        <position position="146"/>
    </location>
</feature>
<comment type="caution">
    <text evidence="12">The sequence shown here is derived from an EMBL/GenBank/DDBJ whole genome shotgun (WGS) entry which is preliminary data.</text>
</comment>
<dbReference type="InterPro" id="IPR011010">
    <property type="entry name" value="DNA_brk_join_enz"/>
</dbReference>
<comment type="subcellular location">
    <subcellularLocation>
        <location evidence="1 9">Cytoplasm</location>
    </subcellularLocation>
</comment>
<dbReference type="InterPro" id="IPR044068">
    <property type="entry name" value="CB"/>
</dbReference>
<evidence type="ECO:0000259" key="10">
    <source>
        <dbReference type="PROSITE" id="PS51898"/>
    </source>
</evidence>
<dbReference type="PROSITE" id="PS51900">
    <property type="entry name" value="CB"/>
    <property type="match status" value="1"/>
</dbReference>
<evidence type="ECO:0000256" key="5">
    <source>
        <dbReference type="ARBA" id="ARBA00022908"/>
    </source>
</evidence>
<keyword evidence="3 9" id="KW-0132">Cell division</keyword>
<evidence type="ECO:0000256" key="4">
    <source>
        <dbReference type="ARBA" id="ARBA00022829"/>
    </source>
</evidence>
<dbReference type="HAMAP" id="MF_01808">
    <property type="entry name" value="Recomb_XerC_XerD"/>
    <property type="match status" value="1"/>
</dbReference>
<dbReference type="PANTHER" id="PTHR30349">
    <property type="entry name" value="PHAGE INTEGRASE-RELATED"/>
    <property type="match status" value="1"/>
</dbReference>
<dbReference type="Gene3D" id="1.10.150.130">
    <property type="match status" value="1"/>
</dbReference>
<dbReference type="InterPro" id="IPR013762">
    <property type="entry name" value="Integrase-like_cat_sf"/>
</dbReference>
<dbReference type="PROSITE" id="PS51898">
    <property type="entry name" value="TYR_RECOMBINASE"/>
    <property type="match status" value="1"/>
</dbReference>
<reference evidence="12 13" key="1">
    <citation type="submission" date="2021-02" db="EMBL/GenBank/DDBJ databases">
        <title>Activity-based single-cell genomes from oceanic crustal fluid captures similar information to metagenomic and metatranscriptomic surveys with orders of magnitude less sampling.</title>
        <authorList>
            <person name="D'Angelo T.S."/>
            <person name="Orcutt B.N."/>
        </authorList>
    </citation>
    <scope>NUCLEOTIDE SEQUENCE [LARGE SCALE GENOMIC DNA]</scope>
    <source>
        <strain evidence="12">AH-315-G02</strain>
    </source>
</reference>
<evidence type="ECO:0000259" key="11">
    <source>
        <dbReference type="PROSITE" id="PS51900"/>
    </source>
</evidence>
<proteinExistence type="inferred from homology"/>
<dbReference type="Proteomes" id="UP000717534">
    <property type="component" value="Unassembled WGS sequence"/>
</dbReference>
<evidence type="ECO:0000256" key="9">
    <source>
        <dbReference type="HAMAP-Rule" id="MF_01808"/>
    </source>
</evidence>
<dbReference type="Gene3D" id="1.10.443.10">
    <property type="entry name" value="Intergrase catalytic core"/>
    <property type="match status" value="1"/>
</dbReference>
<feature type="active site" evidence="9">
    <location>
        <position position="170"/>
    </location>
</feature>
<comment type="similarity">
    <text evidence="9">Belongs to the 'phage' integrase family. XerC subfamily.</text>
</comment>